<reference evidence="3 4" key="1">
    <citation type="journal article" date="2015" name="Genome Announc.">
        <title>Draft Genome Sequence of Cyanobacterium Hassallia byssoidea Strain VB512170, Isolated from Monuments in India.</title>
        <authorList>
            <person name="Singh D."/>
            <person name="Chandrababunaidu M.M."/>
            <person name="Panda A."/>
            <person name="Sen D."/>
            <person name="Bhattacharyya S."/>
            <person name="Adhikary S.P."/>
            <person name="Tripathy S."/>
        </authorList>
    </citation>
    <scope>NUCLEOTIDE SEQUENCE [LARGE SCALE GENOMIC DNA]</scope>
    <source>
        <strain evidence="3 4">VB512170</strain>
    </source>
</reference>
<dbReference type="InterPro" id="IPR014710">
    <property type="entry name" value="RmlC-like_jellyroll"/>
</dbReference>
<evidence type="ECO:0000313" key="3">
    <source>
        <dbReference type="EMBL" id="NEU74009.1"/>
    </source>
</evidence>
<dbReference type="RefSeq" id="WP_039747935.1">
    <property type="nucleotide sequence ID" value="NZ_JTCM02000033.1"/>
</dbReference>
<dbReference type="InterPro" id="IPR025979">
    <property type="entry name" value="ChrR-like_cupin_dom"/>
</dbReference>
<sequence length="223" mass="24851">MSQNDQMSKRPPTLKLDKTGQPCIKDPQNSTTISEEGCPVLSDFLEPPLGYNGTNKGEGPIPRNSQLMSNGQVKFDPFPYNSINDREFKFLGMENVSLPTDLEFVPYHPEVRKGVEIHTIFSLVDQDPQGPDAAILKYEAGAFVALHEHIGYEMVLVLTGDYIENGVTFKPGSLILRSPGTFHTMASINGCTILATRYIKVKQRPDLWNEFAVLHEDVKPVSE</sequence>
<feature type="domain" description="ChrR-like cupin" evidence="2">
    <location>
        <begin position="106"/>
        <end position="195"/>
    </location>
</feature>
<evidence type="ECO:0000259" key="2">
    <source>
        <dbReference type="Pfam" id="PF12973"/>
    </source>
</evidence>
<organism evidence="3 4">
    <name type="scientific">Hassallia byssoidea VB512170</name>
    <dbReference type="NCBI Taxonomy" id="1304833"/>
    <lineage>
        <taxon>Bacteria</taxon>
        <taxon>Bacillati</taxon>
        <taxon>Cyanobacteriota</taxon>
        <taxon>Cyanophyceae</taxon>
        <taxon>Nostocales</taxon>
        <taxon>Tolypothrichaceae</taxon>
        <taxon>Hassallia</taxon>
    </lineage>
</organism>
<feature type="region of interest" description="Disordered" evidence="1">
    <location>
        <begin position="1"/>
        <end position="35"/>
    </location>
</feature>
<proteinExistence type="predicted"/>
<dbReference type="SUPFAM" id="SSF51182">
    <property type="entry name" value="RmlC-like cupins"/>
    <property type="match status" value="1"/>
</dbReference>
<keyword evidence="4" id="KW-1185">Reference proteome</keyword>
<dbReference type="EMBL" id="JTCM02000033">
    <property type="protein sequence ID" value="NEU74009.1"/>
    <property type="molecule type" value="Genomic_DNA"/>
</dbReference>
<accession>A0A846HB91</accession>
<evidence type="ECO:0000313" key="4">
    <source>
        <dbReference type="Proteomes" id="UP000031549"/>
    </source>
</evidence>
<dbReference type="Pfam" id="PF12973">
    <property type="entry name" value="Cupin_7"/>
    <property type="match status" value="1"/>
</dbReference>
<gene>
    <name evidence="3" type="ORF">PI95_015955</name>
</gene>
<evidence type="ECO:0000256" key="1">
    <source>
        <dbReference type="SAM" id="MobiDB-lite"/>
    </source>
</evidence>
<name>A0A846HB91_9CYAN</name>
<dbReference type="AlphaFoldDB" id="A0A846HB91"/>
<dbReference type="Gene3D" id="2.60.120.10">
    <property type="entry name" value="Jelly Rolls"/>
    <property type="match status" value="1"/>
</dbReference>
<dbReference type="Proteomes" id="UP000031549">
    <property type="component" value="Unassembled WGS sequence"/>
</dbReference>
<dbReference type="InterPro" id="IPR011051">
    <property type="entry name" value="RmlC_Cupin_sf"/>
</dbReference>
<protein>
    <recommendedName>
        <fullName evidence="2">ChrR-like cupin domain-containing protein</fullName>
    </recommendedName>
</protein>
<comment type="caution">
    <text evidence="3">The sequence shown here is derived from an EMBL/GenBank/DDBJ whole genome shotgun (WGS) entry which is preliminary data.</text>
</comment>